<dbReference type="Pfam" id="PF07929">
    <property type="entry name" value="PRiA4_ORF3"/>
    <property type="match status" value="1"/>
</dbReference>
<gene>
    <name evidence="2" type="ordered locus">MLP_06560</name>
</gene>
<feature type="domain" description="Plasmid pRiA4b Orf3-like" evidence="1">
    <location>
        <begin position="103"/>
        <end position="159"/>
    </location>
</feature>
<accession>F5XKY2</accession>
<dbReference type="HOGENOM" id="CLU_1473602_0_0_11"/>
<dbReference type="InterPro" id="IPR012912">
    <property type="entry name" value="Plasmid_pRiA4b_Orf3-like"/>
</dbReference>
<dbReference type="SUPFAM" id="SSF159941">
    <property type="entry name" value="MM3350-like"/>
    <property type="match status" value="1"/>
</dbReference>
<keyword evidence="3" id="KW-1185">Reference proteome</keyword>
<dbReference type="KEGG" id="mph:MLP_06560"/>
<reference evidence="2 3" key="1">
    <citation type="submission" date="2011-05" db="EMBL/GenBank/DDBJ databases">
        <title>Whole genome sequence of Microlunatus phosphovorus NM-1.</title>
        <authorList>
            <person name="Hosoyama A."/>
            <person name="Sasaki K."/>
            <person name="Harada T."/>
            <person name="Igarashi R."/>
            <person name="Kawakoshi A."/>
            <person name="Sasagawa M."/>
            <person name="Fukada J."/>
            <person name="Nakamura S."/>
            <person name="Katano Y."/>
            <person name="Hanada S."/>
            <person name="Kamagata Y."/>
            <person name="Nakamura N."/>
            <person name="Yamazaki S."/>
            <person name="Fujita N."/>
        </authorList>
    </citation>
    <scope>NUCLEOTIDE SEQUENCE [LARGE SCALE GENOMIC DNA]</scope>
    <source>
        <strain evidence="3">ATCC 700054 / DSM 10555 / JCM 9379 / NBRC 101784 / NCIMB 13414 / VKM Ac-1990 / NM-1</strain>
    </source>
</reference>
<sequence length="183" mass="20665">MRRCRFSRLELHPRTFQSSIGMNARRMPDRRSRQGTRWNRWVATKDTTQSGDGVIDQLIDSQHPQWLEVIAAARLDEAAEVDPTPEQAVRPYRWLIETVGDGVARPHVLDGARACPPEGRGGVWGYANLIAASADPNHPEPEDLLAWVGDGFDPEAFDLVEVDARVVAYGRTQELRRWRRGNG</sequence>
<proteinExistence type="predicted"/>
<dbReference type="PANTHER" id="PTHR41878:SF1">
    <property type="entry name" value="TNPR PROTEIN"/>
    <property type="match status" value="1"/>
</dbReference>
<dbReference type="Gene3D" id="3.10.290.30">
    <property type="entry name" value="MM3350-like"/>
    <property type="match status" value="1"/>
</dbReference>
<dbReference type="EMBL" id="AP012204">
    <property type="protein sequence ID" value="BAK33670.1"/>
    <property type="molecule type" value="Genomic_DNA"/>
</dbReference>
<dbReference type="STRING" id="1032480.MLP_06560"/>
<dbReference type="AlphaFoldDB" id="F5XKY2"/>
<protein>
    <recommendedName>
        <fullName evidence="1">Plasmid pRiA4b Orf3-like domain-containing protein</fullName>
    </recommendedName>
</protein>
<dbReference type="InterPro" id="IPR024047">
    <property type="entry name" value="MM3350-like_sf"/>
</dbReference>
<name>F5XKY2_MICPN</name>
<evidence type="ECO:0000259" key="1">
    <source>
        <dbReference type="Pfam" id="PF07929"/>
    </source>
</evidence>
<dbReference type="eggNOG" id="COG4974">
    <property type="taxonomic scope" value="Bacteria"/>
</dbReference>
<organism evidence="2 3">
    <name type="scientific">Microlunatus phosphovorus (strain ATCC 700054 / DSM 10555 / JCM 9379 / NBRC 101784 / NCIMB 13414 / VKM Ac-1990 / NM-1)</name>
    <dbReference type="NCBI Taxonomy" id="1032480"/>
    <lineage>
        <taxon>Bacteria</taxon>
        <taxon>Bacillati</taxon>
        <taxon>Actinomycetota</taxon>
        <taxon>Actinomycetes</taxon>
        <taxon>Propionibacteriales</taxon>
        <taxon>Propionibacteriaceae</taxon>
        <taxon>Microlunatus</taxon>
    </lineage>
</organism>
<dbReference type="PANTHER" id="PTHR41878">
    <property type="entry name" value="LEXA REPRESSOR-RELATED"/>
    <property type="match status" value="1"/>
</dbReference>
<evidence type="ECO:0000313" key="2">
    <source>
        <dbReference type="EMBL" id="BAK33670.1"/>
    </source>
</evidence>
<dbReference type="Proteomes" id="UP000007947">
    <property type="component" value="Chromosome"/>
</dbReference>
<evidence type="ECO:0000313" key="3">
    <source>
        <dbReference type="Proteomes" id="UP000007947"/>
    </source>
</evidence>